<accession>A0AAW1QVS1</accession>
<comment type="caution">
    <text evidence="1">The sequence shown here is derived from an EMBL/GenBank/DDBJ whole genome shotgun (WGS) entry which is preliminary data.</text>
</comment>
<dbReference type="EMBL" id="JALJOU010000072">
    <property type="protein sequence ID" value="KAK9825626.1"/>
    <property type="molecule type" value="Genomic_DNA"/>
</dbReference>
<proteinExistence type="predicted"/>
<evidence type="ECO:0000313" key="1">
    <source>
        <dbReference type="EMBL" id="KAK9825626.1"/>
    </source>
</evidence>
<gene>
    <name evidence="1" type="ORF">WJX81_000065</name>
</gene>
<sequence length="147" mass="14927">MPAATDQETLLEELEEAAALRAEAERTGDDKLAAEFRAVEARLRVLADQVRAEAAARSAATLRERLRHLQSVEARARAALLPAAPAPAELGSIGIPDAGNLGTPAELAGGGRAAVAASERHAAAGTAAMPAARGAPQRVLVLGRAGG</sequence>
<dbReference type="Proteomes" id="UP001445335">
    <property type="component" value="Unassembled WGS sequence"/>
</dbReference>
<name>A0AAW1QVS1_9CHLO</name>
<organism evidence="1 2">
    <name type="scientific">Elliptochloris bilobata</name>
    <dbReference type="NCBI Taxonomy" id="381761"/>
    <lineage>
        <taxon>Eukaryota</taxon>
        <taxon>Viridiplantae</taxon>
        <taxon>Chlorophyta</taxon>
        <taxon>core chlorophytes</taxon>
        <taxon>Trebouxiophyceae</taxon>
        <taxon>Trebouxiophyceae incertae sedis</taxon>
        <taxon>Elliptochloris clade</taxon>
        <taxon>Elliptochloris</taxon>
    </lineage>
</organism>
<protein>
    <submittedName>
        <fullName evidence="1">Uncharacterized protein</fullName>
    </submittedName>
</protein>
<evidence type="ECO:0000313" key="2">
    <source>
        <dbReference type="Proteomes" id="UP001445335"/>
    </source>
</evidence>
<keyword evidence="2" id="KW-1185">Reference proteome</keyword>
<reference evidence="1 2" key="1">
    <citation type="journal article" date="2024" name="Nat. Commun.">
        <title>Phylogenomics reveals the evolutionary origins of lichenization in chlorophyte algae.</title>
        <authorList>
            <person name="Puginier C."/>
            <person name="Libourel C."/>
            <person name="Otte J."/>
            <person name="Skaloud P."/>
            <person name="Haon M."/>
            <person name="Grisel S."/>
            <person name="Petersen M."/>
            <person name="Berrin J.G."/>
            <person name="Delaux P.M."/>
            <person name="Dal Grande F."/>
            <person name="Keller J."/>
        </authorList>
    </citation>
    <scope>NUCLEOTIDE SEQUENCE [LARGE SCALE GENOMIC DNA]</scope>
    <source>
        <strain evidence="1 2">SAG 245.80</strain>
    </source>
</reference>
<dbReference type="AlphaFoldDB" id="A0AAW1QVS1"/>